<feature type="region of interest" description="Disordered" evidence="1">
    <location>
        <begin position="406"/>
        <end position="434"/>
    </location>
</feature>
<dbReference type="OrthoDB" id="275232at2"/>
<dbReference type="SUPFAM" id="SSF160424">
    <property type="entry name" value="BH3703-like"/>
    <property type="match status" value="1"/>
</dbReference>
<dbReference type="EMBL" id="CP015163">
    <property type="protein sequence ID" value="AXB46267.1"/>
    <property type="molecule type" value="Genomic_DNA"/>
</dbReference>
<dbReference type="GO" id="GO:0050135">
    <property type="term" value="F:NADP+ nucleosidase activity"/>
    <property type="evidence" value="ECO:0007669"/>
    <property type="project" value="InterPro"/>
</dbReference>
<accession>A0A344LDZ3</accession>
<dbReference type="Proteomes" id="UP000250434">
    <property type="component" value="Chromosome"/>
</dbReference>
<dbReference type="AlphaFoldDB" id="A0A344LDZ3"/>
<dbReference type="KEGG" id="aab:A4R43_30555"/>
<evidence type="ECO:0000313" key="3">
    <source>
        <dbReference type="EMBL" id="AXB46267.1"/>
    </source>
</evidence>
<evidence type="ECO:0000256" key="1">
    <source>
        <dbReference type="SAM" id="MobiDB-lite"/>
    </source>
</evidence>
<evidence type="ECO:0000259" key="2">
    <source>
        <dbReference type="Pfam" id="PF14021"/>
    </source>
</evidence>
<feature type="domain" description="TNT" evidence="2">
    <location>
        <begin position="552"/>
        <end position="636"/>
    </location>
</feature>
<reference evidence="3 4" key="1">
    <citation type="submission" date="2016-04" db="EMBL/GenBank/DDBJ databases">
        <title>Complete genome sequence and analysis of deep-sea sediment isolate, Amycolatopsis sp. WP1.</title>
        <authorList>
            <person name="Wang H."/>
            <person name="Chen S."/>
            <person name="Wu Q."/>
        </authorList>
    </citation>
    <scope>NUCLEOTIDE SEQUENCE [LARGE SCALE GENOMIC DNA]</scope>
    <source>
        <strain evidence="3 4">WP1</strain>
    </source>
</reference>
<evidence type="ECO:0000313" key="4">
    <source>
        <dbReference type="Proteomes" id="UP000250434"/>
    </source>
</evidence>
<dbReference type="Pfam" id="PF14021">
    <property type="entry name" value="TNT"/>
    <property type="match status" value="1"/>
</dbReference>
<organism evidence="3 4">
    <name type="scientific">Amycolatopsis albispora</name>
    <dbReference type="NCBI Taxonomy" id="1804986"/>
    <lineage>
        <taxon>Bacteria</taxon>
        <taxon>Bacillati</taxon>
        <taxon>Actinomycetota</taxon>
        <taxon>Actinomycetes</taxon>
        <taxon>Pseudonocardiales</taxon>
        <taxon>Pseudonocardiaceae</taxon>
        <taxon>Amycolatopsis</taxon>
    </lineage>
</organism>
<name>A0A344LDZ3_9PSEU</name>
<proteinExistence type="predicted"/>
<feature type="compositionally biased region" description="Basic and acidic residues" evidence="1">
    <location>
        <begin position="417"/>
        <end position="434"/>
    </location>
</feature>
<dbReference type="InterPro" id="IPR025331">
    <property type="entry name" value="TNT"/>
</dbReference>
<protein>
    <recommendedName>
        <fullName evidence="2">TNT domain-containing protein</fullName>
    </recommendedName>
</protein>
<keyword evidence="4" id="KW-1185">Reference proteome</keyword>
<gene>
    <name evidence="3" type="ORF">A4R43_30555</name>
</gene>
<sequence>MRYRIDAAERPDSLYAVWNGGVFRAQRSTADGTVLLVAQPGEEAPEDFDTEWNGRPAKVVPEAEAATTFSVQTHCLFADEIYRVAPQDGEALTLRWTGQDEARARELGLTEFTTTAAPEEVEALWQERHDFVAANGPRPERGTGDPNALLRAIGRTMLKVLPDGWERVGAQLRQVGGYAELEVRAIAGDLVVSLSPPAELGQLFTLLRSAMYQPSTGTWFEGTFTLDSSSNFDFDFDVDAEPHWRLAPGEGGRPTARAYEAELELYPRDRKHVPDWLAAKAGLPLDVVFRQAKVVDSHIEGEKPVVNRPPLPPDEVRRVLDYLYRSPVAFGRPVPLPDLFSPHGRPDVPDAFHTDGTWIWPAAVPHYLRKYGVPPEPELVDHIRANLHRPPYVPDKLRHTAEAEVLGKPYPPQSEEDLPKPDEHARGERDGDGLPKLRAAGVLDVLHRRLAELGVPASRYRIGEPADGAWCLRRVGGHWEVARFEGGEPVDPVPFDHVQDAARHLVGTMVLYPALAREPEEAESGHPTDWPILPLRGEPPLNFFRAKRMVVLPAGTVVQRFGNEAGNLVHPEHVRFPETSLAFEREREQHTYVVHRPLRVLTGITVPWGALPGGAVAYLLPRPLGQHVETKAMEKVSA</sequence>
<dbReference type="RefSeq" id="WP_113695319.1">
    <property type="nucleotide sequence ID" value="NZ_CP015163.1"/>
</dbReference>
<dbReference type="InterPro" id="IPR036170">
    <property type="entry name" value="YezG-like_sf"/>
</dbReference>